<dbReference type="InterPro" id="IPR044034">
    <property type="entry name" value="NAC-like_UBA"/>
</dbReference>
<protein>
    <recommendedName>
        <fullName evidence="2">Nascent polypeptide-associated complex subunit alpha-like UBA domain-containing protein</fullName>
    </recommendedName>
</protein>
<dbReference type="GO" id="GO:0043066">
    <property type="term" value="P:negative regulation of apoptotic process"/>
    <property type="evidence" value="ECO:0007669"/>
    <property type="project" value="TreeGrafter"/>
</dbReference>
<keyword evidence="3" id="KW-1185">Reference proteome</keyword>
<reference evidence="4" key="3">
    <citation type="submission" date="2025-08" db="UniProtKB">
        <authorList>
            <consortium name="RefSeq"/>
        </authorList>
    </citation>
    <scope>IDENTIFICATION</scope>
    <source>
        <strain evidence="4">CBS 342.82</strain>
    </source>
</reference>
<feature type="domain" description="Nascent polypeptide-associated complex subunit alpha-like UBA" evidence="2">
    <location>
        <begin position="85"/>
        <end position="125"/>
    </location>
</feature>
<evidence type="ECO:0000313" key="4">
    <source>
        <dbReference type="RefSeq" id="XP_033460756.1"/>
    </source>
</evidence>
<dbReference type="InterPro" id="IPR038922">
    <property type="entry name" value="HYPK_UBA"/>
</dbReference>
<reference evidence="4" key="1">
    <citation type="submission" date="2020-01" db="EMBL/GenBank/DDBJ databases">
        <authorList>
            <consortium name="DOE Joint Genome Institute"/>
            <person name="Haridas S."/>
            <person name="Albert R."/>
            <person name="Binder M."/>
            <person name="Bloem J."/>
            <person name="Labutti K."/>
            <person name="Salamov A."/>
            <person name="Andreopoulos B."/>
            <person name="Baker S.E."/>
            <person name="Barry K."/>
            <person name="Bills G."/>
            <person name="Bluhm B.H."/>
            <person name="Cannon C."/>
            <person name="Castanera R."/>
            <person name="Culley D.E."/>
            <person name="Daum C."/>
            <person name="Ezra D."/>
            <person name="Gonzalez J.B."/>
            <person name="Henrissat B."/>
            <person name="Kuo A."/>
            <person name="Liang C."/>
            <person name="Lipzen A."/>
            <person name="Lutzoni F."/>
            <person name="Magnuson J."/>
            <person name="Mondo S."/>
            <person name="Nolan M."/>
            <person name="Ohm R."/>
            <person name="Pangilinan J."/>
            <person name="Park H.-J."/>
            <person name="Ramirez L."/>
            <person name="Alfaro M."/>
            <person name="Sun H."/>
            <person name="Tritt A."/>
            <person name="Yoshinaga Y."/>
            <person name="Zwiers L.-H."/>
            <person name="Turgeon B.G."/>
            <person name="Goodwin S.B."/>
            <person name="Spatafora J.W."/>
            <person name="Crous P.W."/>
            <person name="Grigoriev I.V."/>
        </authorList>
    </citation>
    <scope>NUCLEOTIDE SEQUENCE</scope>
    <source>
        <strain evidence="4">CBS 342.82</strain>
    </source>
</reference>
<evidence type="ECO:0000259" key="2">
    <source>
        <dbReference type="Pfam" id="PF19026"/>
    </source>
</evidence>
<dbReference type="InterPro" id="IPR052617">
    <property type="entry name" value="Huntingtin-int_K"/>
</dbReference>
<evidence type="ECO:0000313" key="3">
    <source>
        <dbReference type="Proteomes" id="UP000504637"/>
    </source>
</evidence>
<feature type="compositionally biased region" description="Polar residues" evidence="1">
    <location>
        <begin position="1"/>
        <end position="10"/>
    </location>
</feature>
<sequence>MAEPQPSNVKEGSDQPDVLPANAEDRKAAQAMSSLDVRGDDDGNAPKKEADLKALGEALKSLDVNQAQQKRTEIAKKEEAPKKVIKVDPTDVSLLAEQLDLSKTKATDLLRAHDADVVKALTAWVWSKSRLCVNDDQYQDRSHFGGGPPCFQGKFSGAMPTNLQLKKQKDAFPPRRQ</sequence>
<dbReference type="PANTHER" id="PTHR31184:SF2">
    <property type="entry name" value="HUNTINGTIN-INTERACTING PROTEIN K"/>
    <property type="match status" value="1"/>
</dbReference>
<dbReference type="RefSeq" id="XP_033460756.1">
    <property type="nucleotide sequence ID" value="XM_033603098.1"/>
</dbReference>
<dbReference type="Proteomes" id="UP000504637">
    <property type="component" value="Unplaced"/>
</dbReference>
<name>A0A6J3M6T0_9PEZI</name>
<dbReference type="GeneID" id="54360898"/>
<proteinExistence type="predicted"/>
<dbReference type="PANTHER" id="PTHR31184">
    <property type="entry name" value="HUNTINGTIN-INTERACTING PROTEIN K FAMILY MEMBER"/>
    <property type="match status" value="1"/>
</dbReference>
<gene>
    <name evidence="4" type="ORF">K489DRAFT_370040</name>
</gene>
<organism evidence="4">
    <name type="scientific">Dissoconium aciculare CBS 342.82</name>
    <dbReference type="NCBI Taxonomy" id="1314786"/>
    <lineage>
        <taxon>Eukaryota</taxon>
        <taxon>Fungi</taxon>
        <taxon>Dikarya</taxon>
        <taxon>Ascomycota</taxon>
        <taxon>Pezizomycotina</taxon>
        <taxon>Dothideomycetes</taxon>
        <taxon>Dothideomycetidae</taxon>
        <taxon>Mycosphaerellales</taxon>
        <taxon>Dissoconiaceae</taxon>
        <taxon>Dissoconium</taxon>
    </lineage>
</organism>
<reference evidence="4" key="2">
    <citation type="submission" date="2020-04" db="EMBL/GenBank/DDBJ databases">
        <authorList>
            <consortium name="NCBI Genome Project"/>
        </authorList>
    </citation>
    <scope>NUCLEOTIDE SEQUENCE</scope>
    <source>
        <strain evidence="4">CBS 342.82</strain>
    </source>
</reference>
<accession>A0A6J3M6T0</accession>
<dbReference type="GO" id="GO:0050821">
    <property type="term" value="P:protein stabilization"/>
    <property type="evidence" value="ECO:0007669"/>
    <property type="project" value="TreeGrafter"/>
</dbReference>
<feature type="compositionally biased region" description="Basic and acidic residues" evidence="1">
    <location>
        <begin position="37"/>
        <end position="49"/>
    </location>
</feature>
<evidence type="ECO:0000256" key="1">
    <source>
        <dbReference type="SAM" id="MobiDB-lite"/>
    </source>
</evidence>
<dbReference type="OrthoDB" id="285219at2759"/>
<dbReference type="CDD" id="cd14361">
    <property type="entry name" value="UBA_HYPK"/>
    <property type="match status" value="1"/>
</dbReference>
<feature type="region of interest" description="Disordered" evidence="1">
    <location>
        <begin position="1"/>
        <end position="49"/>
    </location>
</feature>
<dbReference type="AlphaFoldDB" id="A0A6J3M6T0"/>
<dbReference type="Pfam" id="PF19026">
    <property type="entry name" value="UBA_HYPK"/>
    <property type="match status" value="1"/>
</dbReference>